<evidence type="ECO:0000256" key="1">
    <source>
        <dbReference type="SAM" id="MobiDB-lite"/>
    </source>
</evidence>
<dbReference type="STRING" id="329884.A0A4U0W5F7"/>
<dbReference type="EMBL" id="NAJQ01001525">
    <property type="protein sequence ID" value="TKA57544.1"/>
    <property type="molecule type" value="Genomic_DNA"/>
</dbReference>
<feature type="compositionally biased region" description="Polar residues" evidence="1">
    <location>
        <begin position="57"/>
        <end position="86"/>
    </location>
</feature>
<gene>
    <name evidence="3" type="ORF">B0A55_10801</name>
</gene>
<dbReference type="AlphaFoldDB" id="A0A4U0W5F7"/>
<reference evidence="3 4" key="1">
    <citation type="submission" date="2017-03" db="EMBL/GenBank/DDBJ databases">
        <title>Genomes of endolithic fungi from Antarctica.</title>
        <authorList>
            <person name="Coleine C."/>
            <person name="Masonjones S."/>
            <person name="Stajich J.E."/>
        </authorList>
    </citation>
    <scope>NUCLEOTIDE SEQUENCE [LARGE SCALE GENOMIC DNA]</scope>
    <source>
        <strain evidence="3 4">CCFEE 5184</strain>
    </source>
</reference>
<feature type="non-terminal residue" evidence="3">
    <location>
        <position position="1"/>
    </location>
</feature>
<keyword evidence="4" id="KW-1185">Reference proteome</keyword>
<accession>A0A4U0W5F7</accession>
<protein>
    <recommendedName>
        <fullName evidence="2">Poly(A) polymerase RNA-binding domain-containing protein</fullName>
    </recommendedName>
</protein>
<dbReference type="Pfam" id="PF04926">
    <property type="entry name" value="PAP_RNA-bind"/>
    <property type="match status" value="1"/>
</dbReference>
<dbReference type="Gene3D" id="3.30.70.590">
    <property type="entry name" value="Poly(A) polymerase predicted RNA binding domain"/>
    <property type="match status" value="1"/>
</dbReference>
<feature type="region of interest" description="Disordered" evidence="1">
    <location>
        <begin position="34"/>
        <end position="86"/>
    </location>
</feature>
<feature type="compositionally biased region" description="Low complexity" evidence="1">
    <location>
        <begin position="46"/>
        <end position="56"/>
    </location>
</feature>
<feature type="domain" description="Poly(A) polymerase RNA-binding" evidence="2">
    <location>
        <begin position="2"/>
        <end position="38"/>
    </location>
</feature>
<sequence>ECTAWPGYNPDMHSIRIKHIRNYDLPADVFVAGETRPTRPKRKPTAAANGVNAANNKRSFSNAGLDENTTSAKRRQSANTTNGTAG</sequence>
<dbReference type="InterPro" id="IPR007010">
    <property type="entry name" value="PolA_pol_RNA-bd_dom"/>
</dbReference>
<dbReference type="Proteomes" id="UP000309340">
    <property type="component" value="Unassembled WGS sequence"/>
</dbReference>
<dbReference type="OrthoDB" id="10516976at2759"/>
<organism evidence="3 4">
    <name type="scientific">Friedmanniomyces simplex</name>
    <dbReference type="NCBI Taxonomy" id="329884"/>
    <lineage>
        <taxon>Eukaryota</taxon>
        <taxon>Fungi</taxon>
        <taxon>Dikarya</taxon>
        <taxon>Ascomycota</taxon>
        <taxon>Pezizomycotina</taxon>
        <taxon>Dothideomycetes</taxon>
        <taxon>Dothideomycetidae</taxon>
        <taxon>Mycosphaerellales</taxon>
        <taxon>Teratosphaeriaceae</taxon>
        <taxon>Friedmanniomyces</taxon>
    </lineage>
</organism>
<evidence type="ECO:0000313" key="3">
    <source>
        <dbReference type="EMBL" id="TKA57544.1"/>
    </source>
</evidence>
<dbReference type="GO" id="GO:0003723">
    <property type="term" value="F:RNA binding"/>
    <property type="evidence" value="ECO:0007669"/>
    <property type="project" value="InterPro"/>
</dbReference>
<comment type="caution">
    <text evidence="3">The sequence shown here is derived from an EMBL/GenBank/DDBJ whole genome shotgun (WGS) entry which is preliminary data.</text>
</comment>
<evidence type="ECO:0000259" key="2">
    <source>
        <dbReference type="Pfam" id="PF04926"/>
    </source>
</evidence>
<proteinExistence type="predicted"/>
<name>A0A4U0W5F7_9PEZI</name>
<evidence type="ECO:0000313" key="4">
    <source>
        <dbReference type="Proteomes" id="UP000309340"/>
    </source>
</evidence>